<feature type="transmembrane region" description="Helical" evidence="1">
    <location>
        <begin position="7"/>
        <end position="28"/>
    </location>
</feature>
<evidence type="ECO:0000313" key="4">
    <source>
        <dbReference type="Proteomes" id="UP000677228"/>
    </source>
</evidence>
<keyword evidence="1" id="KW-0472">Membrane</keyword>
<gene>
    <name evidence="2" type="ORF">OVA965_LOCUS5548</name>
    <name evidence="3" type="ORF">TMI583_LOCUS5543</name>
</gene>
<evidence type="ECO:0000313" key="3">
    <source>
        <dbReference type="EMBL" id="CAF3603211.1"/>
    </source>
</evidence>
<evidence type="ECO:0000256" key="1">
    <source>
        <dbReference type="SAM" id="Phobius"/>
    </source>
</evidence>
<accession>A0A8S2CW76</accession>
<comment type="caution">
    <text evidence="2">The sequence shown here is derived from an EMBL/GenBank/DDBJ whole genome shotgun (WGS) entry which is preliminary data.</text>
</comment>
<feature type="transmembrane region" description="Helical" evidence="1">
    <location>
        <begin position="55"/>
        <end position="74"/>
    </location>
</feature>
<protein>
    <submittedName>
        <fullName evidence="2">Uncharacterized protein</fullName>
    </submittedName>
</protein>
<organism evidence="2 4">
    <name type="scientific">Didymodactylos carnosus</name>
    <dbReference type="NCBI Taxonomy" id="1234261"/>
    <lineage>
        <taxon>Eukaryota</taxon>
        <taxon>Metazoa</taxon>
        <taxon>Spiralia</taxon>
        <taxon>Gnathifera</taxon>
        <taxon>Rotifera</taxon>
        <taxon>Eurotatoria</taxon>
        <taxon>Bdelloidea</taxon>
        <taxon>Philodinida</taxon>
        <taxon>Philodinidae</taxon>
        <taxon>Didymodactylos</taxon>
    </lineage>
</organism>
<dbReference type="Proteomes" id="UP000677228">
    <property type="component" value="Unassembled WGS sequence"/>
</dbReference>
<name>A0A8S2CW76_9BILA</name>
<sequence length="622" mass="70158">MSLSVSIPLILLVLITTLLVYNGGILLLPDSSIIHQPQTPTFIQYVGQYVPNDHLANFSIIIPMTAAYCPLIPFKAGRKIQACAYLYPHSRYRRLFFDFVNLGIATGAAAIAGRNVIKIKQIEKRMASYELSLTSYQKQVDINTATLAFVKNGTVELALELKDTQVALNDSIRVVREIKADVARLNASVGELSGDYSTFKQKMTQTLLYLSINEILSNRPNLVFIRSSDVPAVIQQIMQETNDSLDSILEDQSPLIALTQLILYQKIYFMPTTMYRSQNAEEIGRLIFTNVIGLPNQKQDKFNVYQLHHIPFYHHHHFVKIANMPSYIGQNPLTNDTIEWYSTDTSYCTFDSYIKCKNTPAYGRYFNNRCLIQVLSTNTKLSSCRYEHVEDADHYTLQLNGGYWAVSSNRTLECVLVPVMPSSDEIGELSARNVKKFIPPVSLVHVPPNSFYACADGQFNLYGIPVSSSNTSLIIISNNTLSRPDIDVFTIQKTINDTYLSNLKFIDSDIDDIIGLITQTPSPNIDIQIRNNWNQMSSSSRTFIISGTIIAAFIIILTITIIYLVKCKPCNSKQKPQQNIEINLANTSPHDKPVPEPFPAANPLLDYFYQQLLQKTQIIDNK</sequence>
<keyword evidence="1" id="KW-0812">Transmembrane</keyword>
<dbReference type="EMBL" id="CAJNOK010001574">
    <property type="protein sequence ID" value="CAF0819023.1"/>
    <property type="molecule type" value="Genomic_DNA"/>
</dbReference>
<feature type="transmembrane region" description="Helical" evidence="1">
    <location>
        <begin position="95"/>
        <end position="117"/>
    </location>
</feature>
<evidence type="ECO:0000313" key="2">
    <source>
        <dbReference type="EMBL" id="CAF0819023.1"/>
    </source>
</evidence>
<reference evidence="2" key="1">
    <citation type="submission" date="2021-02" db="EMBL/GenBank/DDBJ databases">
        <authorList>
            <person name="Nowell W R."/>
        </authorList>
    </citation>
    <scope>NUCLEOTIDE SEQUENCE</scope>
</reference>
<dbReference type="EMBL" id="CAJOBA010001573">
    <property type="protein sequence ID" value="CAF3603211.1"/>
    <property type="molecule type" value="Genomic_DNA"/>
</dbReference>
<dbReference type="Proteomes" id="UP000682733">
    <property type="component" value="Unassembled WGS sequence"/>
</dbReference>
<keyword evidence="1" id="KW-1133">Transmembrane helix</keyword>
<feature type="transmembrane region" description="Helical" evidence="1">
    <location>
        <begin position="543"/>
        <end position="565"/>
    </location>
</feature>
<proteinExistence type="predicted"/>
<dbReference type="AlphaFoldDB" id="A0A8S2CW76"/>